<evidence type="ECO:0000259" key="1">
    <source>
        <dbReference type="Pfam" id="PF13490"/>
    </source>
</evidence>
<name>A0ABY1VMP2_9ACTO</name>
<dbReference type="RefSeq" id="WP_111836310.1">
    <property type="nucleotide sequence ID" value="NZ_UAPQ01000006.1"/>
</dbReference>
<comment type="caution">
    <text evidence="2">The sequence shown here is derived from an EMBL/GenBank/DDBJ whole genome shotgun (WGS) entry which is preliminary data.</text>
</comment>
<keyword evidence="3" id="KW-1185">Reference proteome</keyword>
<evidence type="ECO:0000313" key="3">
    <source>
        <dbReference type="Proteomes" id="UP000250006"/>
    </source>
</evidence>
<dbReference type="InterPro" id="IPR024020">
    <property type="entry name" value="Anit_sigma_mycothiol_RsrA"/>
</dbReference>
<dbReference type="NCBIfam" id="TIGR03988">
    <property type="entry name" value="antisig_RsrA"/>
    <property type="match status" value="1"/>
</dbReference>
<sequence>MGGAPCPDEASCAEARAMLDLFLDDECDCDTTARLAAHVAHCDHCSRLADAERHLRAILRSSCVEEAPMELRARVLSRLSAMRVTHTTVTRTVVIEDGAATVTSTTLRTTHLERR</sequence>
<dbReference type="Pfam" id="PF13490">
    <property type="entry name" value="zf-HC2"/>
    <property type="match status" value="1"/>
</dbReference>
<dbReference type="Proteomes" id="UP000250006">
    <property type="component" value="Unassembled WGS sequence"/>
</dbReference>
<keyword evidence="2" id="KW-0812">Transmembrane</keyword>
<keyword evidence="2" id="KW-0472">Membrane</keyword>
<gene>
    <name evidence="2" type="ORF">NCTC11535_01037</name>
</gene>
<dbReference type="InterPro" id="IPR027383">
    <property type="entry name" value="Znf_put"/>
</dbReference>
<proteinExistence type="predicted"/>
<accession>A0ABY1VMP2</accession>
<reference evidence="2 3" key="1">
    <citation type="submission" date="2018-06" db="EMBL/GenBank/DDBJ databases">
        <authorList>
            <consortium name="Pathogen Informatics"/>
            <person name="Doyle S."/>
        </authorList>
    </citation>
    <scope>NUCLEOTIDE SEQUENCE [LARGE SCALE GENOMIC DNA]</scope>
    <source>
        <strain evidence="2 3">NCTC11535</strain>
    </source>
</reference>
<feature type="domain" description="Putative zinc-finger" evidence="1">
    <location>
        <begin position="12"/>
        <end position="45"/>
    </location>
</feature>
<dbReference type="EMBL" id="UAPQ01000006">
    <property type="protein sequence ID" value="SPT53374.1"/>
    <property type="molecule type" value="Genomic_DNA"/>
</dbReference>
<protein>
    <submittedName>
        <fullName evidence="2">Predicted transmembrane transcriptional regulator (Anti-sigma factor)</fullName>
    </submittedName>
</protein>
<organism evidence="2 3">
    <name type="scientific">Actinomyces bovis</name>
    <dbReference type="NCBI Taxonomy" id="1658"/>
    <lineage>
        <taxon>Bacteria</taxon>
        <taxon>Bacillati</taxon>
        <taxon>Actinomycetota</taxon>
        <taxon>Actinomycetes</taxon>
        <taxon>Actinomycetales</taxon>
        <taxon>Actinomycetaceae</taxon>
        <taxon>Actinomyces</taxon>
    </lineage>
</organism>
<evidence type="ECO:0000313" key="2">
    <source>
        <dbReference type="EMBL" id="SPT53374.1"/>
    </source>
</evidence>